<evidence type="ECO:0000256" key="2">
    <source>
        <dbReference type="ARBA" id="ARBA00022679"/>
    </source>
</evidence>
<protein>
    <recommendedName>
        <fullName evidence="6">Tagatose-6-phosphate kinase</fullName>
        <ecNumber evidence="6">2.7.1.144</ecNumber>
    </recommendedName>
</protein>
<dbReference type="InterPro" id="IPR022463">
    <property type="entry name" value="1-PFruKinase"/>
</dbReference>
<evidence type="ECO:0000256" key="1">
    <source>
        <dbReference type="ARBA" id="ARBA00005380"/>
    </source>
</evidence>
<dbReference type="Pfam" id="PF00294">
    <property type="entry name" value="PfkB"/>
    <property type="match status" value="1"/>
</dbReference>
<dbReference type="GO" id="GO:0009024">
    <property type="term" value="F:tagatose-6-phosphate kinase activity"/>
    <property type="evidence" value="ECO:0007669"/>
    <property type="project" value="UniProtKB-EC"/>
</dbReference>
<dbReference type="GO" id="GO:2001059">
    <property type="term" value="P:D-tagatose 6-phosphate catabolic process"/>
    <property type="evidence" value="ECO:0007669"/>
    <property type="project" value="UniProtKB-UniPathway"/>
</dbReference>
<proteinExistence type="inferred from homology"/>
<dbReference type="GO" id="GO:0008662">
    <property type="term" value="F:1-phosphofructokinase activity"/>
    <property type="evidence" value="ECO:0007669"/>
    <property type="project" value="InterPro"/>
</dbReference>
<evidence type="ECO:0000256" key="6">
    <source>
        <dbReference type="PIRNR" id="PIRNR000535"/>
    </source>
</evidence>
<feature type="domain" description="Carbohydrate kinase PfkB" evidence="7">
    <location>
        <begin position="13"/>
        <end position="293"/>
    </location>
</feature>
<dbReference type="Proteomes" id="UP000532121">
    <property type="component" value="Unassembled WGS sequence"/>
</dbReference>
<reference evidence="8 9" key="1">
    <citation type="submission" date="2020-04" db="EMBL/GenBank/DDBJ databases">
        <title>MicrobeNet Type strains.</title>
        <authorList>
            <person name="Nicholson A.C."/>
        </authorList>
    </citation>
    <scope>NUCLEOTIDE SEQUENCE [LARGE SCALE GENOMIC DNA]</scope>
    <source>
        <strain evidence="8 9">DSM 22768</strain>
    </source>
</reference>
<dbReference type="InterPro" id="IPR011611">
    <property type="entry name" value="PfkB_dom"/>
</dbReference>
<dbReference type="PANTHER" id="PTHR46566">
    <property type="entry name" value="1-PHOSPHOFRUCTOKINASE-RELATED"/>
    <property type="match status" value="1"/>
</dbReference>
<dbReference type="NCBIfam" id="TIGR03168">
    <property type="entry name" value="1-PFK"/>
    <property type="match status" value="1"/>
</dbReference>
<evidence type="ECO:0000259" key="7">
    <source>
        <dbReference type="Pfam" id="PF00294"/>
    </source>
</evidence>
<gene>
    <name evidence="8" type="primary">pfkB</name>
    <name evidence="8" type="ORF">HHO37_09360</name>
</gene>
<dbReference type="CDD" id="cd01164">
    <property type="entry name" value="FruK_PfkB_like"/>
    <property type="match status" value="1"/>
</dbReference>
<keyword evidence="5 6" id="KW-0067">ATP-binding</keyword>
<dbReference type="GO" id="GO:0005524">
    <property type="term" value="F:ATP binding"/>
    <property type="evidence" value="ECO:0007669"/>
    <property type="project" value="UniProtKB-KW"/>
</dbReference>
<comment type="caution">
    <text evidence="8">The sequence shown here is derived from an EMBL/GenBank/DDBJ whole genome shotgun (WGS) entry which is preliminary data.</text>
</comment>
<dbReference type="InterPro" id="IPR029056">
    <property type="entry name" value="Ribokinase-like"/>
</dbReference>
<name>A0A7X9LF65_STRRT</name>
<dbReference type="PIRSF" id="PIRSF000535">
    <property type="entry name" value="1PFK/6PFK/LacC"/>
    <property type="match status" value="1"/>
</dbReference>
<dbReference type="Gene3D" id="3.40.1190.20">
    <property type="match status" value="1"/>
</dbReference>
<dbReference type="GO" id="GO:0005988">
    <property type="term" value="P:lactose metabolic process"/>
    <property type="evidence" value="ECO:0007669"/>
    <property type="project" value="UniProtKB-KW"/>
</dbReference>
<keyword evidence="6" id="KW-0423">Lactose metabolism</keyword>
<comment type="similarity">
    <text evidence="1">Belongs to the carbohydrate kinase pfkB family.</text>
</comment>
<dbReference type="InterPro" id="IPR017583">
    <property type="entry name" value="Tagatose/fructose_Pkinase"/>
</dbReference>
<dbReference type="UniPathway" id="UPA00704">
    <property type="reaction ID" value="UER00715"/>
</dbReference>
<evidence type="ECO:0000313" key="8">
    <source>
        <dbReference type="EMBL" id="NMD49862.1"/>
    </source>
</evidence>
<dbReference type="NCBIfam" id="TIGR03828">
    <property type="entry name" value="pfkB"/>
    <property type="match status" value="1"/>
</dbReference>
<comment type="similarity">
    <text evidence="6">Belongs to the carbohydrate kinase PfkB family. LacC subfamily.</text>
</comment>
<organism evidence="8 9">
    <name type="scientific">Streptococcus ratti</name>
    <dbReference type="NCBI Taxonomy" id="1341"/>
    <lineage>
        <taxon>Bacteria</taxon>
        <taxon>Bacillati</taxon>
        <taxon>Bacillota</taxon>
        <taxon>Bacilli</taxon>
        <taxon>Lactobacillales</taxon>
        <taxon>Streptococcaceae</taxon>
        <taxon>Streptococcus</taxon>
    </lineage>
</organism>
<evidence type="ECO:0000313" key="9">
    <source>
        <dbReference type="Proteomes" id="UP000532121"/>
    </source>
</evidence>
<evidence type="ECO:0000256" key="4">
    <source>
        <dbReference type="ARBA" id="ARBA00022777"/>
    </source>
</evidence>
<evidence type="ECO:0000256" key="5">
    <source>
        <dbReference type="ARBA" id="ARBA00022840"/>
    </source>
</evidence>
<accession>A0A7X9LF65</accession>
<evidence type="ECO:0000256" key="3">
    <source>
        <dbReference type="ARBA" id="ARBA00022741"/>
    </source>
</evidence>
<sequence>MSRVYTCTMNLAIDLFIETEQMLASKVNRTLSDDVQANGKGVNVSFIMKQLGISTTAIGFAGGFTGRFIADTLVSKDIGEQFVEVDGLTRINVFTKVNAEHKEFKLVNRGPLVSETAQEELLGQIRNFAEGDYLVVSGSLPRGVKPEILTEISKIGQEKGLQLIFDVSHPTVLESLTYRPYLLKPNEEELANWFGKESLSLTEIVECAKELVNKGAQNILVSLGGAGAVAVNSALEVFECNAPQGEVVNTACAGDTLLATFLTGLIRQEAITAVLPRSVAAGSSTAFRSGLTDFSDVELLQKQIKCHQI</sequence>
<dbReference type="EC" id="2.7.1.144" evidence="6"/>
<comment type="pathway">
    <text evidence="6">Carbohydrate metabolism; D-tagatose 6-phosphate degradation; D-glyceraldehyde 3-phosphate and glycerone phosphate from D-tagatose 6-phosphate: step 1/2.</text>
</comment>
<dbReference type="RefSeq" id="WP_003088654.1">
    <property type="nucleotide sequence ID" value="NZ_CP043405.1"/>
</dbReference>
<comment type="catalytic activity">
    <reaction evidence="6">
        <text>D-tagatofuranose 6-phosphate + ATP = D-tagatofuranose 1,6-bisphosphate + ADP + H(+)</text>
        <dbReference type="Rhea" id="RHEA:12420"/>
        <dbReference type="ChEBI" id="CHEBI:15378"/>
        <dbReference type="ChEBI" id="CHEBI:30616"/>
        <dbReference type="ChEBI" id="CHEBI:58694"/>
        <dbReference type="ChEBI" id="CHEBI:58695"/>
        <dbReference type="ChEBI" id="CHEBI:456216"/>
        <dbReference type="EC" id="2.7.1.144"/>
    </reaction>
</comment>
<keyword evidence="2 6" id="KW-0808">Transferase</keyword>
<dbReference type="GO" id="GO:0005829">
    <property type="term" value="C:cytosol"/>
    <property type="evidence" value="ECO:0007669"/>
    <property type="project" value="TreeGrafter"/>
</dbReference>
<keyword evidence="3 6" id="KW-0547">Nucleotide-binding</keyword>
<dbReference type="PANTHER" id="PTHR46566:SF1">
    <property type="entry name" value="1-PHOSPHOFRUCTOKINASE"/>
    <property type="match status" value="1"/>
</dbReference>
<dbReference type="EMBL" id="JABASA010000025">
    <property type="protein sequence ID" value="NMD49862.1"/>
    <property type="molecule type" value="Genomic_DNA"/>
</dbReference>
<keyword evidence="4" id="KW-0418">Kinase</keyword>
<dbReference type="SUPFAM" id="SSF53613">
    <property type="entry name" value="Ribokinase-like"/>
    <property type="match status" value="1"/>
</dbReference>
<dbReference type="AlphaFoldDB" id="A0A7X9LF65"/>